<dbReference type="KEGG" id="nfr:ERS450000_02693"/>
<dbReference type="PANTHER" id="PTHR13932">
    <property type="entry name" value="COPROPORPHYRINIGEN III OXIDASE"/>
    <property type="match status" value="1"/>
</dbReference>
<evidence type="ECO:0000256" key="2">
    <source>
        <dbReference type="ARBA" id="ARBA00017228"/>
    </source>
</evidence>
<dbReference type="InterPro" id="IPR007197">
    <property type="entry name" value="rSAM"/>
</dbReference>
<keyword evidence="6" id="KW-0560">Oxidoreductase</keyword>
<sequence>MTAFTGVRPRAGPVRGAGHTGGVSPVAASPTQPDADAPALRDFGGGPFGIYVHVPFCATRCGYCDFNTYTAGELGTSASPQSWLAALRGELATAAAQFARLPSPVPPVATVFVGGGTPSLLGGEGLAEVLDAVRANFTVAADAEITTESNPESTSPRFFERLREAGYTRISLGMQSAAQHVLAVLDRTHTPGRAVAAAREARAAGFEHVNLDLIYGTPGETDADLDATLDAVLAAGVDHVSAYSLIVEDGTALARRVRRGELPAPDEDVLAARYERIDRRLTAAGLTWYEVSNWAATESARCRHNLGYWDGGDWLGAGPGAHSHLGGVRWWNVKHPARYAERVARGGLPAAGWEALTDDERYLERVMLTVRLRTGLPLADLAPAAAPALDRVVADGLATRTPTHLVLTDRGRLLADAVVRRLVE</sequence>
<dbReference type="Pfam" id="PF04055">
    <property type="entry name" value="Radical_SAM"/>
    <property type="match status" value="1"/>
</dbReference>
<dbReference type="SMART" id="SM00729">
    <property type="entry name" value="Elp3"/>
    <property type="match status" value="1"/>
</dbReference>
<gene>
    <name evidence="6" type="primary">hemN</name>
    <name evidence="6" type="ORF">ERS450000_02693</name>
</gene>
<dbReference type="CDD" id="cd01335">
    <property type="entry name" value="Radical_SAM"/>
    <property type="match status" value="1"/>
</dbReference>
<comment type="subcellular location">
    <subcellularLocation>
        <location evidence="3">Cytoplasm</location>
    </subcellularLocation>
</comment>
<dbReference type="AlphaFoldDB" id="A0A0H5NRI7"/>
<dbReference type="SFLD" id="SFLDG01065">
    <property type="entry name" value="anaerobic_coproporphyrinogen-I"/>
    <property type="match status" value="1"/>
</dbReference>
<name>A0A0H5NRI7_NOCFR</name>
<keyword evidence="3" id="KW-0004">4Fe-4S</keyword>
<dbReference type="SFLD" id="SFLDS00029">
    <property type="entry name" value="Radical_SAM"/>
    <property type="match status" value="1"/>
</dbReference>
<comment type="similarity">
    <text evidence="1">Belongs to the anaerobic coproporphyrinogen-III oxidase family. HemW subfamily.</text>
</comment>
<keyword evidence="3" id="KW-0408">Iron</keyword>
<dbReference type="SFLD" id="SFLDF00288">
    <property type="entry name" value="HemN-like__clustered_with_nucl"/>
    <property type="match status" value="1"/>
</dbReference>
<dbReference type="GO" id="GO:0046872">
    <property type="term" value="F:metal ion binding"/>
    <property type="evidence" value="ECO:0007669"/>
    <property type="project" value="UniProtKB-UniRule"/>
</dbReference>
<dbReference type="InterPro" id="IPR006638">
    <property type="entry name" value="Elp3/MiaA/NifB-like_rSAM"/>
</dbReference>
<accession>A0A0H5NRI7</accession>
<dbReference type="InterPro" id="IPR010723">
    <property type="entry name" value="HemN_C"/>
</dbReference>
<evidence type="ECO:0000313" key="6">
    <source>
        <dbReference type="EMBL" id="CRY77983.1"/>
    </source>
</evidence>
<protein>
    <recommendedName>
        <fullName evidence="2 3">Heme chaperone HemW</fullName>
    </recommendedName>
</protein>
<keyword evidence="3" id="KW-0949">S-adenosyl-L-methionine</keyword>
<dbReference type="PROSITE" id="PS51918">
    <property type="entry name" value="RADICAL_SAM"/>
    <property type="match status" value="1"/>
</dbReference>
<dbReference type="SFLD" id="SFLDF00562">
    <property type="entry name" value="HemN-like__clustered_with_heat"/>
    <property type="match status" value="1"/>
</dbReference>
<dbReference type="PANTHER" id="PTHR13932:SF5">
    <property type="entry name" value="RADICAL S-ADENOSYL METHIONINE DOMAIN-CONTAINING PROTEIN 1, MITOCHONDRIAL"/>
    <property type="match status" value="1"/>
</dbReference>
<evidence type="ECO:0000256" key="3">
    <source>
        <dbReference type="RuleBase" id="RU364116"/>
    </source>
</evidence>
<keyword evidence="3" id="KW-0143">Chaperone</keyword>
<dbReference type="GO" id="GO:0004109">
    <property type="term" value="F:coproporphyrinogen oxidase activity"/>
    <property type="evidence" value="ECO:0007669"/>
    <property type="project" value="InterPro"/>
</dbReference>
<keyword evidence="3" id="KW-0411">Iron-sulfur</keyword>
<dbReference type="SUPFAM" id="SSF102114">
    <property type="entry name" value="Radical SAM enzymes"/>
    <property type="match status" value="1"/>
</dbReference>
<reference evidence="7" key="1">
    <citation type="submission" date="2015-03" db="EMBL/GenBank/DDBJ databases">
        <authorList>
            <consortium name="Pathogen Informatics"/>
        </authorList>
    </citation>
    <scope>NUCLEOTIDE SEQUENCE [LARGE SCALE GENOMIC DNA]</scope>
    <source>
        <strain evidence="7">NCTC11134</strain>
    </source>
</reference>
<dbReference type="NCBIfam" id="TIGR00539">
    <property type="entry name" value="hemN_rel"/>
    <property type="match status" value="1"/>
</dbReference>
<feature type="domain" description="Radical SAM core" evidence="5">
    <location>
        <begin position="42"/>
        <end position="287"/>
    </location>
</feature>
<dbReference type="EMBL" id="LN868938">
    <property type="protein sequence ID" value="CRY77983.1"/>
    <property type="molecule type" value="Genomic_DNA"/>
</dbReference>
<comment type="function">
    <text evidence="3">Probably acts as a heme chaperone, transferring heme to an unknown acceptor. Binds one molecule of heme per monomer, possibly covalently. Binds 1 [4Fe-4S] cluster. The cluster is coordinated with 3 cysteines and an exchangeable S-adenosyl-L-methionine.</text>
</comment>
<evidence type="ECO:0000256" key="4">
    <source>
        <dbReference type="SAM" id="MobiDB-lite"/>
    </source>
</evidence>
<dbReference type="Gene3D" id="3.80.30.20">
    <property type="entry name" value="tm_1862 like domain"/>
    <property type="match status" value="1"/>
</dbReference>
<keyword evidence="3" id="KW-0479">Metal-binding</keyword>
<dbReference type="GO" id="GO:0006779">
    <property type="term" value="P:porphyrin-containing compound biosynthetic process"/>
    <property type="evidence" value="ECO:0007669"/>
    <property type="project" value="InterPro"/>
</dbReference>
<organism evidence="6 7">
    <name type="scientific">Nocardia farcinica</name>
    <dbReference type="NCBI Taxonomy" id="37329"/>
    <lineage>
        <taxon>Bacteria</taxon>
        <taxon>Bacillati</taxon>
        <taxon>Actinomycetota</taxon>
        <taxon>Actinomycetes</taxon>
        <taxon>Mycobacteriales</taxon>
        <taxon>Nocardiaceae</taxon>
        <taxon>Nocardia</taxon>
    </lineage>
</organism>
<dbReference type="InterPro" id="IPR004559">
    <property type="entry name" value="HemW-like"/>
</dbReference>
<dbReference type="Proteomes" id="UP000057820">
    <property type="component" value="Chromosome 1"/>
</dbReference>
<dbReference type="InterPro" id="IPR023404">
    <property type="entry name" value="rSAM_horseshoe"/>
</dbReference>
<evidence type="ECO:0000256" key="1">
    <source>
        <dbReference type="ARBA" id="ARBA00006100"/>
    </source>
</evidence>
<dbReference type="InterPro" id="IPR058240">
    <property type="entry name" value="rSAM_sf"/>
</dbReference>
<evidence type="ECO:0000313" key="7">
    <source>
        <dbReference type="Proteomes" id="UP000057820"/>
    </source>
</evidence>
<feature type="region of interest" description="Disordered" evidence="4">
    <location>
        <begin position="1"/>
        <end position="37"/>
    </location>
</feature>
<keyword evidence="3" id="KW-0963">Cytoplasm</keyword>
<dbReference type="GO" id="GO:0005737">
    <property type="term" value="C:cytoplasm"/>
    <property type="evidence" value="ECO:0007669"/>
    <property type="project" value="UniProtKB-SubCell"/>
</dbReference>
<dbReference type="GO" id="GO:0051539">
    <property type="term" value="F:4 iron, 4 sulfur cluster binding"/>
    <property type="evidence" value="ECO:0007669"/>
    <property type="project" value="UniProtKB-UniRule"/>
</dbReference>
<dbReference type="Pfam" id="PF06969">
    <property type="entry name" value="HemN_C"/>
    <property type="match status" value="1"/>
</dbReference>
<keyword evidence="3" id="KW-0349">Heme</keyword>
<proteinExistence type="inferred from homology"/>
<dbReference type="InterPro" id="IPR034505">
    <property type="entry name" value="Coproporphyrinogen-III_oxidase"/>
</dbReference>
<evidence type="ECO:0000259" key="5">
    <source>
        <dbReference type="PROSITE" id="PS51918"/>
    </source>
</evidence>